<evidence type="ECO:0000256" key="3">
    <source>
        <dbReference type="ARBA" id="ARBA00022617"/>
    </source>
</evidence>
<sequence>MFVVKLRRFISTNAVKRTAEAVSASKRDDYYKNLGGATESNEKPLDWDGAMPYESIPGPKPLPVIGNLWRFLPYIGEYYNVPLVPLYKSLKERYGDILILRGLGRKPMVVLFDVNDIEKNFRNEGSFPLRRGMESFTHYRTVTKKDLFQGATGVLTVQGEEWFKFRSTVNPILMQPRAVQQYVGSMDKVASELVDNIRFFSTQNEKGEMPGDFENELYKWALESIGVVALDKHLGCLNLNAPKDSEPQRLISNVNEMFRIMYKLDVLPPIWKFIETPTWKKYVSILDSITETTMKYTEESLNKTIEEDIPEHKLSVLQRLAKQNKKIAITMVMDMLMAGIDTTGKTLGAALYFLARNPDKQERLREEVFKNLPNKDSTVTKEALNQSPYLKAVIKETTRIAPIAIGNVRTSVKDMVLGGYQIPKGTEIITLNIITANSEEFKDHEKFIPERWLRSTVDEYSHKKAHPFAYLPFGFGPRSCIGKRFANLEVEVALSKVIRNFELSWPHEDMVFSGKFLYGIDGPLKLNVKPL</sequence>
<dbReference type="Pfam" id="PF00067">
    <property type="entry name" value="p450"/>
    <property type="match status" value="1"/>
</dbReference>
<comment type="caution">
    <text evidence="10">The sequence shown here is derived from an EMBL/GenBank/DDBJ whole genome shotgun (WGS) entry which is preliminary data.</text>
</comment>
<dbReference type="InterPro" id="IPR002401">
    <property type="entry name" value="Cyt_P450_E_grp-I"/>
</dbReference>
<dbReference type="GO" id="GO:0005506">
    <property type="term" value="F:iron ion binding"/>
    <property type="evidence" value="ECO:0007669"/>
    <property type="project" value="InterPro"/>
</dbReference>
<evidence type="ECO:0000313" key="10">
    <source>
        <dbReference type="EMBL" id="KAJ8924326.1"/>
    </source>
</evidence>
<dbReference type="PRINTS" id="PR00385">
    <property type="entry name" value="P450"/>
</dbReference>
<dbReference type="InterPro" id="IPR036396">
    <property type="entry name" value="Cyt_P450_sf"/>
</dbReference>
<evidence type="ECO:0000256" key="7">
    <source>
        <dbReference type="ARBA" id="ARBA00023033"/>
    </source>
</evidence>
<organism evidence="10 11">
    <name type="scientific">Exocentrus adspersus</name>
    <dbReference type="NCBI Taxonomy" id="1586481"/>
    <lineage>
        <taxon>Eukaryota</taxon>
        <taxon>Metazoa</taxon>
        <taxon>Ecdysozoa</taxon>
        <taxon>Arthropoda</taxon>
        <taxon>Hexapoda</taxon>
        <taxon>Insecta</taxon>
        <taxon>Pterygota</taxon>
        <taxon>Neoptera</taxon>
        <taxon>Endopterygota</taxon>
        <taxon>Coleoptera</taxon>
        <taxon>Polyphaga</taxon>
        <taxon>Cucujiformia</taxon>
        <taxon>Chrysomeloidea</taxon>
        <taxon>Cerambycidae</taxon>
        <taxon>Lamiinae</taxon>
        <taxon>Acanthocinini</taxon>
        <taxon>Exocentrus</taxon>
    </lineage>
</organism>
<dbReference type="GO" id="GO:0016705">
    <property type="term" value="F:oxidoreductase activity, acting on paired donors, with incorporation or reduction of molecular oxygen"/>
    <property type="evidence" value="ECO:0007669"/>
    <property type="project" value="InterPro"/>
</dbReference>
<evidence type="ECO:0000256" key="4">
    <source>
        <dbReference type="ARBA" id="ARBA00022723"/>
    </source>
</evidence>
<reference evidence="10 11" key="1">
    <citation type="journal article" date="2023" name="Insect Mol. Biol.">
        <title>Genome sequencing provides insights into the evolution of gene families encoding plant cell wall-degrading enzymes in longhorned beetles.</title>
        <authorList>
            <person name="Shin N.R."/>
            <person name="Okamura Y."/>
            <person name="Kirsch R."/>
            <person name="Pauchet Y."/>
        </authorList>
    </citation>
    <scope>NUCLEOTIDE SEQUENCE [LARGE SCALE GENOMIC DNA]</scope>
    <source>
        <strain evidence="10">EAD_L_NR</strain>
    </source>
</reference>
<dbReference type="EMBL" id="JANEYG010000003">
    <property type="protein sequence ID" value="KAJ8924326.1"/>
    <property type="molecule type" value="Genomic_DNA"/>
</dbReference>
<dbReference type="GO" id="GO:0020037">
    <property type="term" value="F:heme binding"/>
    <property type="evidence" value="ECO:0007669"/>
    <property type="project" value="InterPro"/>
</dbReference>
<protein>
    <recommendedName>
        <fullName evidence="12">Cytochrome P450</fullName>
    </recommendedName>
</protein>
<keyword evidence="7 9" id="KW-0503">Monooxygenase</keyword>
<feature type="binding site" description="axial binding residue" evidence="8">
    <location>
        <position position="480"/>
    </location>
    <ligand>
        <name>heme</name>
        <dbReference type="ChEBI" id="CHEBI:30413"/>
    </ligand>
    <ligandPart>
        <name>Fe</name>
        <dbReference type="ChEBI" id="CHEBI:18248"/>
    </ligandPart>
</feature>
<dbReference type="CDD" id="cd11054">
    <property type="entry name" value="CYP24A1-like"/>
    <property type="match status" value="1"/>
</dbReference>
<evidence type="ECO:0000256" key="1">
    <source>
        <dbReference type="ARBA" id="ARBA00001971"/>
    </source>
</evidence>
<dbReference type="GO" id="GO:0004497">
    <property type="term" value="F:monooxygenase activity"/>
    <property type="evidence" value="ECO:0007669"/>
    <property type="project" value="UniProtKB-KW"/>
</dbReference>
<dbReference type="PRINTS" id="PR00463">
    <property type="entry name" value="EP450I"/>
</dbReference>
<dbReference type="Proteomes" id="UP001159042">
    <property type="component" value="Unassembled WGS sequence"/>
</dbReference>
<keyword evidence="11" id="KW-1185">Reference proteome</keyword>
<name>A0AAV8WF18_9CUCU</name>
<comment type="similarity">
    <text evidence="2 9">Belongs to the cytochrome P450 family.</text>
</comment>
<keyword evidence="4 8" id="KW-0479">Metal-binding</keyword>
<dbReference type="InterPro" id="IPR050479">
    <property type="entry name" value="CYP11_CYP27_families"/>
</dbReference>
<gene>
    <name evidence="10" type="ORF">NQ315_007122</name>
</gene>
<dbReference type="InterPro" id="IPR001128">
    <property type="entry name" value="Cyt_P450"/>
</dbReference>
<evidence type="ECO:0008006" key="12">
    <source>
        <dbReference type="Google" id="ProtNLM"/>
    </source>
</evidence>
<dbReference type="PANTHER" id="PTHR24279:SF120">
    <property type="entry name" value="CYTOCHROME P450"/>
    <property type="match status" value="1"/>
</dbReference>
<dbReference type="SUPFAM" id="SSF48264">
    <property type="entry name" value="Cytochrome P450"/>
    <property type="match status" value="1"/>
</dbReference>
<evidence type="ECO:0000313" key="11">
    <source>
        <dbReference type="Proteomes" id="UP001159042"/>
    </source>
</evidence>
<dbReference type="AlphaFoldDB" id="A0AAV8WF18"/>
<evidence type="ECO:0000256" key="9">
    <source>
        <dbReference type="RuleBase" id="RU000461"/>
    </source>
</evidence>
<keyword evidence="5 9" id="KW-0560">Oxidoreductase</keyword>
<dbReference type="PANTHER" id="PTHR24279">
    <property type="entry name" value="CYTOCHROME P450"/>
    <property type="match status" value="1"/>
</dbReference>
<accession>A0AAV8WF18</accession>
<evidence type="ECO:0000256" key="2">
    <source>
        <dbReference type="ARBA" id="ARBA00010617"/>
    </source>
</evidence>
<evidence type="ECO:0000256" key="5">
    <source>
        <dbReference type="ARBA" id="ARBA00023002"/>
    </source>
</evidence>
<evidence type="ECO:0000256" key="6">
    <source>
        <dbReference type="ARBA" id="ARBA00023004"/>
    </source>
</evidence>
<keyword evidence="6 8" id="KW-0408">Iron</keyword>
<dbReference type="InterPro" id="IPR017972">
    <property type="entry name" value="Cyt_P450_CS"/>
</dbReference>
<comment type="cofactor">
    <cofactor evidence="1 8">
        <name>heme</name>
        <dbReference type="ChEBI" id="CHEBI:30413"/>
    </cofactor>
</comment>
<dbReference type="PROSITE" id="PS00086">
    <property type="entry name" value="CYTOCHROME_P450"/>
    <property type="match status" value="1"/>
</dbReference>
<dbReference type="Gene3D" id="1.10.630.10">
    <property type="entry name" value="Cytochrome P450"/>
    <property type="match status" value="1"/>
</dbReference>
<proteinExistence type="inferred from homology"/>
<dbReference type="FunFam" id="1.10.630.10:FF:000006">
    <property type="entry name" value="Cytochrome P450 302a1, mitochondrial"/>
    <property type="match status" value="1"/>
</dbReference>
<keyword evidence="3 8" id="KW-0349">Heme</keyword>
<evidence type="ECO:0000256" key="8">
    <source>
        <dbReference type="PIRSR" id="PIRSR602401-1"/>
    </source>
</evidence>